<proteinExistence type="predicted"/>
<evidence type="ECO:0000256" key="4">
    <source>
        <dbReference type="ARBA" id="ARBA00023157"/>
    </source>
</evidence>
<dbReference type="SMART" id="SM00110">
    <property type="entry name" value="C1Q"/>
    <property type="match status" value="1"/>
</dbReference>
<dbReference type="PANTHER" id="PTHR22923:SF62">
    <property type="entry name" value="CVP18"/>
    <property type="match status" value="1"/>
</dbReference>
<dbReference type="PANTHER" id="PTHR22923">
    <property type="entry name" value="CEREBELLIN-RELATED"/>
    <property type="match status" value="1"/>
</dbReference>
<dbReference type="STRING" id="303518.ENSPNYP00000001305"/>
<accession>A0A3B4ETB2</accession>
<evidence type="ECO:0000256" key="3">
    <source>
        <dbReference type="ARBA" id="ARBA00022729"/>
    </source>
</evidence>
<protein>
    <submittedName>
        <fullName evidence="6">Si:ch73-180n10.1</fullName>
    </submittedName>
</protein>
<dbReference type="Pfam" id="PF00386">
    <property type="entry name" value="C1q"/>
    <property type="match status" value="1"/>
</dbReference>
<dbReference type="SUPFAM" id="SSF49842">
    <property type="entry name" value="TNF-like"/>
    <property type="match status" value="1"/>
</dbReference>
<dbReference type="InterPro" id="IPR001073">
    <property type="entry name" value="C1q_dom"/>
</dbReference>
<dbReference type="InterPro" id="IPR050822">
    <property type="entry name" value="Cerebellin_Synaptic_Org"/>
</dbReference>
<dbReference type="PROSITE" id="PS50871">
    <property type="entry name" value="C1Q"/>
    <property type="match status" value="1"/>
</dbReference>
<comment type="subcellular location">
    <subcellularLocation>
        <location evidence="1">Secreted</location>
    </subcellularLocation>
</comment>
<feature type="domain" description="C1q" evidence="5">
    <location>
        <begin position="97"/>
        <end position="225"/>
    </location>
</feature>
<evidence type="ECO:0000256" key="2">
    <source>
        <dbReference type="ARBA" id="ARBA00022525"/>
    </source>
</evidence>
<evidence type="ECO:0000313" key="6">
    <source>
        <dbReference type="Ensembl" id="ENSPNYP00000001305.1"/>
    </source>
</evidence>
<dbReference type="InterPro" id="IPR057774">
    <property type="entry name" value="D8C_UMOD/GP2/OIT3-like"/>
</dbReference>
<dbReference type="GeneTree" id="ENSGT00940000156038"/>
<evidence type="ECO:0000259" key="5">
    <source>
        <dbReference type="PROSITE" id="PS50871"/>
    </source>
</evidence>
<reference evidence="6" key="1">
    <citation type="submission" date="2023-09" db="UniProtKB">
        <authorList>
            <consortium name="Ensembl"/>
        </authorList>
    </citation>
    <scope>IDENTIFICATION</scope>
</reference>
<dbReference type="Ensembl" id="ENSPNYT00000001327.1">
    <property type="protein sequence ID" value="ENSPNYP00000001305.1"/>
    <property type="gene ID" value="ENSPNYG00000001065.1"/>
</dbReference>
<keyword evidence="2" id="KW-0964">Secreted</keyword>
<dbReference type="Gene3D" id="2.60.120.40">
    <property type="match status" value="1"/>
</dbReference>
<name>A0A3B4ETB2_9CICH</name>
<organism evidence="6">
    <name type="scientific">Pundamilia nyererei</name>
    <dbReference type="NCBI Taxonomy" id="303518"/>
    <lineage>
        <taxon>Eukaryota</taxon>
        <taxon>Metazoa</taxon>
        <taxon>Chordata</taxon>
        <taxon>Craniata</taxon>
        <taxon>Vertebrata</taxon>
        <taxon>Euteleostomi</taxon>
        <taxon>Actinopterygii</taxon>
        <taxon>Neopterygii</taxon>
        <taxon>Teleostei</taxon>
        <taxon>Neoteleostei</taxon>
        <taxon>Acanthomorphata</taxon>
        <taxon>Ovalentaria</taxon>
        <taxon>Cichlomorphae</taxon>
        <taxon>Cichliformes</taxon>
        <taxon>Cichlidae</taxon>
        <taxon>African cichlids</taxon>
        <taxon>Pseudocrenilabrinae</taxon>
        <taxon>Haplochromini</taxon>
        <taxon>Pundamilia</taxon>
    </lineage>
</organism>
<evidence type="ECO:0000256" key="1">
    <source>
        <dbReference type="ARBA" id="ARBA00004613"/>
    </source>
</evidence>
<dbReference type="GO" id="GO:0005615">
    <property type="term" value="C:extracellular space"/>
    <property type="evidence" value="ECO:0007669"/>
    <property type="project" value="TreeGrafter"/>
</dbReference>
<keyword evidence="4" id="KW-1015">Disulfide bond</keyword>
<dbReference type="InterPro" id="IPR008983">
    <property type="entry name" value="Tumour_necrosis_fac-like_dom"/>
</dbReference>
<dbReference type="AlphaFoldDB" id="A0A3B4ETB2"/>
<dbReference type="Pfam" id="PF23283">
    <property type="entry name" value="D8C_UMOD"/>
    <property type="match status" value="1"/>
</dbReference>
<keyword evidence="3" id="KW-0732">Signal</keyword>
<sequence length="225" mass="25442">MPERCVPVNNCGTNSPLWLSGPHPRIRDGIVTRNVCGTWNKRCCAFHSTPIKVKKCPGNYYVYQFTKPTSCYLAYCAVNTLVCGRCRRNQSCVSRDKINWRIHFFASYPAQINGKLNRIKYSKVLVNVGRAFDRRTGVFRAPVKGIYQFFFSTQTTIKGLKTDLWLVINNYWVAVSRAHVPRSYSVGSTSTYMTFLRRGASVYVTHNCGNSWATAASMTITFGGS</sequence>